<dbReference type="Pfam" id="PF02607">
    <property type="entry name" value="B12-binding_2"/>
    <property type="match status" value="1"/>
</dbReference>
<dbReference type="GO" id="GO:0008705">
    <property type="term" value="F:methionine synthase activity"/>
    <property type="evidence" value="ECO:0007669"/>
    <property type="project" value="TreeGrafter"/>
</dbReference>
<evidence type="ECO:0000256" key="1">
    <source>
        <dbReference type="ARBA" id="ARBA00010854"/>
    </source>
</evidence>
<name>A0A7V3N5H5_UNCC3</name>
<dbReference type="CDD" id="cd02070">
    <property type="entry name" value="corrinoid_protein_B12-BD"/>
    <property type="match status" value="1"/>
</dbReference>
<keyword evidence="3" id="KW-0170">Cobalt</keyword>
<dbReference type="PANTHER" id="PTHR45833:SF1">
    <property type="entry name" value="METHIONINE SYNTHASE"/>
    <property type="match status" value="1"/>
</dbReference>
<evidence type="ECO:0000259" key="4">
    <source>
        <dbReference type="PROSITE" id="PS51332"/>
    </source>
</evidence>
<dbReference type="Gene3D" id="3.40.50.280">
    <property type="entry name" value="Cobalamin-binding domain"/>
    <property type="match status" value="1"/>
</dbReference>
<dbReference type="InterPro" id="IPR050554">
    <property type="entry name" value="Met_Synthase/Corrinoid"/>
</dbReference>
<dbReference type="GO" id="GO:0031419">
    <property type="term" value="F:cobalamin binding"/>
    <property type="evidence" value="ECO:0007669"/>
    <property type="project" value="InterPro"/>
</dbReference>
<accession>A0A7V3N5H5</accession>
<dbReference type="InterPro" id="IPR036594">
    <property type="entry name" value="Meth_synthase_dom"/>
</dbReference>
<dbReference type="Gene3D" id="1.10.1240.10">
    <property type="entry name" value="Methionine synthase domain"/>
    <property type="match status" value="1"/>
</dbReference>
<feature type="domain" description="B12-binding N-terminal" evidence="5">
    <location>
        <begin position="53"/>
        <end position="147"/>
    </location>
</feature>
<dbReference type="InterPro" id="IPR006158">
    <property type="entry name" value="Cobalamin-bd"/>
</dbReference>
<evidence type="ECO:0000313" key="6">
    <source>
        <dbReference type="EMBL" id="HFZ09328.1"/>
    </source>
</evidence>
<dbReference type="SUPFAM" id="SSF47644">
    <property type="entry name" value="Methionine synthase domain"/>
    <property type="match status" value="1"/>
</dbReference>
<reference evidence="6" key="1">
    <citation type="journal article" date="2020" name="mSystems">
        <title>Genome- and Community-Level Interaction Insights into Carbon Utilization and Element Cycling Functions of Hydrothermarchaeota in Hydrothermal Sediment.</title>
        <authorList>
            <person name="Zhou Z."/>
            <person name="Liu Y."/>
            <person name="Xu W."/>
            <person name="Pan J."/>
            <person name="Luo Z.H."/>
            <person name="Li M."/>
        </authorList>
    </citation>
    <scope>NUCLEOTIDE SEQUENCE [LARGE SCALE GENOMIC DNA]</scope>
    <source>
        <strain evidence="6">SpSt-757</strain>
    </source>
</reference>
<comment type="similarity">
    <text evidence="1">Belongs to the methylamine corrinoid protein family.</text>
</comment>
<gene>
    <name evidence="6" type="ORF">ENV41_04265</name>
</gene>
<dbReference type="FunFam" id="3.40.50.280:FF:000003">
    <property type="entry name" value="Dimethylamine methyltransferase corrinoid protein"/>
    <property type="match status" value="1"/>
</dbReference>
<dbReference type="GO" id="GO:0050667">
    <property type="term" value="P:homocysteine metabolic process"/>
    <property type="evidence" value="ECO:0007669"/>
    <property type="project" value="TreeGrafter"/>
</dbReference>
<dbReference type="InterPro" id="IPR036724">
    <property type="entry name" value="Cobalamin-bd_sf"/>
</dbReference>
<dbReference type="GO" id="GO:0005829">
    <property type="term" value="C:cytosol"/>
    <property type="evidence" value="ECO:0007669"/>
    <property type="project" value="TreeGrafter"/>
</dbReference>
<dbReference type="AlphaFoldDB" id="A0A7V3N5H5"/>
<dbReference type="Pfam" id="PF02310">
    <property type="entry name" value="B12-binding"/>
    <property type="match status" value="1"/>
</dbReference>
<dbReference type="GO" id="GO:0046653">
    <property type="term" value="P:tetrahydrofolate metabolic process"/>
    <property type="evidence" value="ECO:0007669"/>
    <property type="project" value="TreeGrafter"/>
</dbReference>
<evidence type="ECO:0000259" key="5">
    <source>
        <dbReference type="PROSITE" id="PS51337"/>
    </source>
</evidence>
<dbReference type="PROSITE" id="PS51337">
    <property type="entry name" value="B12_BINDING_NTER"/>
    <property type="match status" value="1"/>
</dbReference>
<feature type="domain" description="B12-binding" evidence="4">
    <location>
        <begin position="147"/>
        <end position="272"/>
    </location>
</feature>
<organism evidence="6">
    <name type="scientific">candidate division CPR3 bacterium</name>
    <dbReference type="NCBI Taxonomy" id="2268181"/>
    <lineage>
        <taxon>Bacteria</taxon>
        <taxon>Bacteria division CPR3</taxon>
    </lineage>
</organism>
<dbReference type="SUPFAM" id="SSF52242">
    <property type="entry name" value="Cobalamin (vitamin B12)-binding domain"/>
    <property type="match status" value="1"/>
</dbReference>
<proteinExistence type="inferred from homology"/>
<sequence length="272" mass="29849">MIVGIADSVPPKGIFERVIRIGERIEKEGKLPLEAGGFRPIEWKIIEDVSKKVSKEIIWDKEFQIIQNDVLEGNHEGIKPHIENLLNQGIKAEDILKRGMISAMEVINERFKSGEVFIPEVLLSARAMNEAIKVLEPYLAGGKLAAKGKVIMGTVKGDLHDIGKNLVLTMLKGVGFETIDLGIDVPAEEFIRKVKEEKPEILGLSALLTTTMPQMKIVIETLRKEGIRDKVKVMVGGAPLNEKFARDIGADGYAPDAAGAVNLAKQLVGKNQ</sequence>
<comment type="caution">
    <text evidence="6">The sequence shown here is derived from an EMBL/GenBank/DDBJ whole genome shotgun (WGS) entry which is preliminary data.</text>
</comment>
<dbReference type="PROSITE" id="PS51332">
    <property type="entry name" value="B12_BINDING"/>
    <property type="match status" value="1"/>
</dbReference>
<dbReference type="SMART" id="SM01018">
    <property type="entry name" value="B12-binding_2"/>
    <property type="match status" value="1"/>
</dbReference>
<evidence type="ECO:0000256" key="3">
    <source>
        <dbReference type="ARBA" id="ARBA00023285"/>
    </source>
</evidence>
<dbReference type="GO" id="GO:0046872">
    <property type="term" value="F:metal ion binding"/>
    <property type="evidence" value="ECO:0007669"/>
    <property type="project" value="UniProtKB-KW"/>
</dbReference>
<dbReference type="InterPro" id="IPR003759">
    <property type="entry name" value="Cbl-bd_cap"/>
</dbReference>
<evidence type="ECO:0000256" key="2">
    <source>
        <dbReference type="ARBA" id="ARBA00022723"/>
    </source>
</evidence>
<keyword evidence="2" id="KW-0479">Metal-binding</keyword>
<protein>
    <submittedName>
        <fullName evidence="6">Cobalamin-binding protein</fullName>
    </submittedName>
</protein>
<dbReference type="EMBL" id="DTGG01000128">
    <property type="protein sequence ID" value="HFZ09328.1"/>
    <property type="molecule type" value="Genomic_DNA"/>
</dbReference>
<dbReference type="PANTHER" id="PTHR45833">
    <property type="entry name" value="METHIONINE SYNTHASE"/>
    <property type="match status" value="1"/>
</dbReference>